<accession>A0ABM4UWH7</accession>
<protein>
    <submittedName>
        <fullName evidence="3">Uncharacterized protein isoform X2</fullName>
    </submittedName>
</protein>
<feature type="region of interest" description="Disordered" evidence="1">
    <location>
        <begin position="83"/>
        <end position="117"/>
    </location>
</feature>
<evidence type="ECO:0000313" key="2">
    <source>
        <dbReference type="Proteomes" id="UP001652660"/>
    </source>
</evidence>
<name>A0ABM4UWH7_COFAR</name>
<feature type="region of interest" description="Disordered" evidence="1">
    <location>
        <begin position="135"/>
        <end position="156"/>
    </location>
</feature>
<reference evidence="3" key="1">
    <citation type="submission" date="2025-08" db="UniProtKB">
        <authorList>
            <consortium name="RefSeq"/>
        </authorList>
    </citation>
    <scope>IDENTIFICATION</scope>
    <source>
        <tissue evidence="3">Leaves</tissue>
    </source>
</reference>
<dbReference type="Proteomes" id="UP001652660">
    <property type="component" value="Chromosome 6e"/>
</dbReference>
<sequence>MRDRGTGRGKGRGSDHNNGPLCGIGLWNGQGVSTSKTYIPFDSKIPSTSKTGQSPPIQLWTITLTFGANLISTTTVATTNLPSTSSKVKTTATTKRPRTNSGDAKTGSSKGNSGVAKTGIVQTKSTRFGEAVFSSQGSSTTTRRSTVVHTPGCVVQ</sequence>
<evidence type="ECO:0000313" key="3">
    <source>
        <dbReference type="RefSeq" id="XP_071911639.1"/>
    </source>
</evidence>
<feature type="compositionally biased region" description="Polar residues" evidence="1">
    <location>
        <begin position="99"/>
        <end position="112"/>
    </location>
</feature>
<dbReference type="GeneID" id="140009574"/>
<dbReference type="RefSeq" id="XP_071911639.1">
    <property type="nucleotide sequence ID" value="XM_072055538.1"/>
</dbReference>
<proteinExistence type="predicted"/>
<keyword evidence="2" id="KW-1185">Reference proteome</keyword>
<gene>
    <name evidence="3" type="primary">LOC140009574</name>
</gene>
<feature type="compositionally biased region" description="Low complexity" evidence="1">
    <location>
        <begin position="83"/>
        <end position="94"/>
    </location>
</feature>
<evidence type="ECO:0000256" key="1">
    <source>
        <dbReference type="SAM" id="MobiDB-lite"/>
    </source>
</evidence>
<organism evidence="2 3">
    <name type="scientific">Coffea arabica</name>
    <name type="common">Arabian coffee</name>
    <dbReference type="NCBI Taxonomy" id="13443"/>
    <lineage>
        <taxon>Eukaryota</taxon>
        <taxon>Viridiplantae</taxon>
        <taxon>Streptophyta</taxon>
        <taxon>Embryophyta</taxon>
        <taxon>Tracheophyta</taxon>
        <taxon>Spermatophyta</taxon>
        <taxon>Magnoliopsida</taxon>
        <taxon>eudicotyledons</taxon>
        <taxon>Gunneridae</taxon>
        <taxon>Pentapetalae</taxon>
        <taxon>asterids</taxon>
        <taxon>lamiids</taxon>
        <taxon>Gentianales</taxon>
        <taxon>Rubiaceae</taxon>
        <taxon>Ixoroideae</taxon>
        <taxon>Gardenieae complex</taxon>
        <taxon>Bertiereae - Coffeeae clade</taxon>
        <taxon>Coffeeae</taxon>
        <taxon>Coffea</taxon>
    </lineage>
</organism>
<feature type="compositionally biased region" description="Low complexity" evidence="1">
    <location>
        <begin position="135"/>
        <end position="150"/>
    </location>
</feature>